<keyword evidence="2 6" id="KW-0479">Metal-binding</keyword>
<comment type="caution">
    <text evidence="8">The sequence shown here is derived from an EMBL/GenBank/DDBJ whole genome shotgun (WGS) entry which is preliminary data.</text>
</comment>
<dbReference type="EMBL" id="BOPG01000082">
    <property type="protein sequence ID" value="GIJ62752.1"/>
    <property type="molecule type" value="Genomic_DNA"/>
</dbReference>
<dbReference type="Gene3D" id="1.10.1060.10">
    <property type="entry name" value="Alpha-helical ferredoxin"/>
    <property type="match status" value="1"/>
</dbReference>
<dbReference type="Proteomes" id="UP000612585">
    <property type="component" value="Unassembled WGS sequence"/>
</dbReference>
<feature type="domain" description="4Fe-4S ferredoxin-type" evidence="7">
    <location>
        <begin position="10"/>
        <end position="39"/>
    </location>
</feature>
<sequence length="427" mass="46179">MTAWDTQRPPSPELIKDCVHCGFCLPTCPSYVAFGEEMDSPRGRILLMRVGHEEGEKLSLPMLQHFDRCLGCMACVTACPSGVQYDRLIEQVRPQLERNGPRTPAERRYRRAIFALFTHPGRLRAVVPALAADSRLGVGRRLAALIGRRFPASKMKALMTLAPRVPISATTRRLATVTPPAPGREKRGRIALMQGCINRVLFGDVNAATVRVLAAEGYEVHAPRRPRCCGALQLHSGFEPEALGLAKETIEAYEDFDAIAVNVAGCGSAMKDYGHLLADDPQWSERARAFSAKVKDVHEVLASDPPQAARHPLELTVAYHDACHLAHAQGVRKPPRELLTGIPGLTLVEPKEWEICCGSAGIYNLTQPEAAAKLGARKAANLAATGAQAIAAANPGCALQITAHMADAVPVYHPMTLLDASIRGVQP</sequence>
<dbReference type="RefSeq" id="WP_204008595.1">
    <property type="nucleotide sequence ID" value="NZ_BOPG01000082.1"/>
</dbReference>
<reference evidence="8" key="1">
    <citation type="submission" date="2021-01" db="EMBL/GenBank/DDBJ databases">
        <title>Whole genome shotgun sequence of Virgisporangium aurantiacum NBRC 16421.</title>
        <authorList>
            <person name="Komaki H."/>
            <person name="Tamura T."/>
        </authorList>
    </citation>
    <scope>NUCLEOTIDE SEQUENCE</scope>
    <source>
        <strain evidence="8">NBRC 16421</strain>
    </source>
</reference>
<keyword evidence="5 6" id="KW-0411">Iron-sulfur</keyword>
<evidence type="ECO:0000256" key="4">
    <source>
        <dbReference type="ARBA" id="ARBA00023004"/>
    </source>
</evidence>
<dbReference type="InterPro" id="IPR004017">
    <property type="entry name" value="Cys_rich_dom"/>
</dbReference>
<evidence type="ECO:0000256" key="2">
    <source>
        <dbReference type="ARBA" id="ARBA00022723"/>
    </source>
</evidence>
<comment type="catalytic activity">
    <reaction evidence="6">
        <text>(R)-lactate + A = pyruvate + AH2</text>
        <dbReference type="Rhea" id="RHEA:15089"/>
        <dbReference type="ChEBI" id="CHEBI:13193"/>
        <dbReference type="ChEBI" id="CHEBI:15361"/>
        <dbReference type="ChEBI" id="CHEBI:16004"/>
        <dbReference type="ChEBI" id="CHEBI:17499"/>
    </reaction>
</comment>
<evidence type="ECO:0000313" key="8">
    <source>
        <dbReference type="EMBL" id="GIJ62752.1"/>
    </source>
</evidence>
<organism evidence="8 9">
    <name type="scientific">Virgisporangium aurantiacum</name>
    <dbReference type="NCBI Taxonomy" id="175570"/>
    <lineage>
        <taxon>Bacteria</taxon>
        <taxon>Bacillati</taxon>
        <taxon>Actinomycetota</taxon>
        <taxon>Actinomycetes</taxon>
        <taxon>Micromonosporales</taxon>
        <taxon>Micromonosporaceae</taxon>
        <taxon>Virgisporangium</taxon>
    </lineage>
</organism>
<dbReference type="AlphaFoldDB" id="A0A8J3ZH06"/>
<proteinExistence type="predicted"/>
<feature type="domain" description="4Fe-4S ferredoxin-type" evidence="7">
    <location>
        <begin position="59"/>
        <end position="83"/>
    </location>
</feature>
<keyword evidence="6" id="KW-0813">Transport</keyword>
<dbReference type="Pfam" id="PF13183">
    <property type="entry name" value="Fer4_8"/>
    <property type="match status" value="1"/>
</dbReference>
<keyword evidence="1 6" id="KW-0004">4Fe-4S</keyword>
<keyword evidence="6" id="KW-0249">Electron transport</keyword>
<gene>
    <name evidence="8" type="primary">glcF</name>
    <name evidence="8" type="ORF">Vau01_102680</name>
</gene>
<dbReference type="PANTHER" id="PTHR32479:SF17">
    <property type="entry name" value="GLYCOLATE OXIDASE IRON-SULFUR SUBUNIT"/>
    <property type="match status" value="1"/>
</dbReference>
<dbReference type="EC" id="1.1.99.14" evidence="6"/>
<keyword evidence="4 6" id="KW-0408">Iron</keyword>
<keyword evidence="3" id="KW-0677">Repeat</keyword>
<comment type="catalytic activity">
    <reaction evidence="6">
        <text>glycolate + A = glyoxylate + AH2</text>
        <dbReference type="Rhea" id="RHEA:21264"/>
        <dbReference type="ChEBI" id="CHEBI:13193"/>
        <dbReference type="ChEBI" id="CHEBI:17499"/>
        <dbReference type="ChEBI" id="CHEBI:29805"/>
        <dbReference type="ChEBI" id="CHEBI:36655"/>
        <dbReference type="EC" id="1.1.99.14"/>
    </reaction>
</comment>
<dbReference type="PROSITE" id="PS51379">
    <property type="entry name" value="4FE4S_FER_2"/>
    <property type="match status" value="2"/>
</dbReference>
<dbReference type="GO" id="GO:0046872">
    <property type="term" value="F:metal ion binding"/>
    <property type="evidence" value="ECO:0007669"/>
    <property type="project" value="UniProtKB-UniRule"/>
</dbReference>
<protein>
    <recommendedName>
        <fullName evidence="6">Glycolate oxidase iron-sulfur subunit</fullName>
        <ecNumber evidence="6">1.1.99.14</ecNumber>
    </recommendedName>
</protein>
<dbReference type="InterPro" id="IPR009051">
    <property type="entry name" value="Helical_ferredxn"/>
</dbReference>
<evidence type="ECO:0000256" key="1">
    <source>
        <dbReference type="ARBA" id="ARBA00022485"/>
    </source>
</evidence>
<comment type="function">
    <text evidence="6">Component of a complex that catalyzes the oxidation of glycolate to glyoxylate.</text>
</comment>
<dbReference type="GO" id="GO:0051539">
    <property type="term" value="F:4 iron, 4 sulfur cluster binding"/>
    <property type="evidence" value="ECO:0007669"/>
    <property type="project" value="UniProtKB-UniRule"/>
</dbReference>
<dbReference type="GO" id="GO:0019154">
    <property type="term" value="F:glycolate dehydrogenase activity"/>
    <property type="evidence" value="ECO:0007669"/>
    <property type="project" value="UniProtKB-EC"/>
</dbReference>
<dbReference type="InterPro" id="IPR012257">
    <property type="entry name" value="Glc_ox_4Fe-4S"/>
</dbReference>
<accession>A0A8J3ZH06</accession>
<evidence type="ECO:0000259" key="7">
    <source>
        <dbReference type="PROSITE" id="PS51379"/>
    </source>
</evidence>
<evidence type="ECO:0000313" key="9">
    <source>
        <dbReference type="Proteomes" id="UP000612585"/>
    </source>
</evidence>
<comment type="cofactor">
    <cofactor evidence="6">
        <name>[4Fe-4S] cluster</name>
        <dbReference type="ChEBI" id="CHEBI:49883"/>
    </cofactor>
    <text evidence="6">Binds 2 [4Fe-4S] clusters.</text>
</comment>
<dbReference type="SUPFAM" id="SSF54862">
    <property type="entry name" value="4Fe-4S ferredoxins"/>
    <property type="match status" value="1"/>
</dbReference>
<dbReference type="PIRSF" id="PIRSF000139">
    <property type="entry name" value="Glc_ox_4Fe-4S"/>
    <property type="match status" value="1"/>
</dbReference>
<evidence type="ECO:0000256" key="3">
    <source>
        <dbReference type="ARBA" id="ARBA00022737"/>
    </source>
</evidence>
<evidence type="ECO:0000256" key="5">
    <source>
        <dbReference type="ARBA" id="ARBA00023014"/>
    </source>
</evidence>
<evidence type="ECO:0000256" key="6">
    <source>
        <dbReference type="PIRNR" id="PIRNR000139"/>
    </source>
</evidence>
<dbReference type="PROSITE" id="PS00198">
    <property type="entry name" value="4FE4S_FER_1"/>
    <property type="match status" value="1"/>
</dbReference>
<dbReference type="PANTHER" id="PTHR32479">
    <property type="entry name" value="GLYCOLATE OXIDASE IRON-SULFUR SUBUNIT"/>
    <property type="match status" value="1"/>
</dbReference>
<dbReference type="InterPro" id="IPR017896">
    <property type="entry name" value="4Fe4S_Fe-S-bd"/>
</dbReference>
<name>A0A8J3ZH06_9ACTN</name>
<dbReference type="InterPro" id="IPR017900">
    <property type="entry name" value="4Fe4S_Fe_S_CS"/>
</dbReference>
<dbReference type="Pfam" id="PF02754">
    <property type="entry name" value="CCG"/>
    <property type="match status" value="2"/>
</dbReference>
<keyword evidence="9" id="KW-1185">Reference proteome</keyword>